<dbReference type="InterPro" id="IPR010850">
    <property type="entry name" value="Neuroparsin"/>
</dbReference>
<feature type="non-terminal residue" evidence="1">
    <location>
        <position position="1"/>
    </location>
</feature>
<dbReference type="AlphaFoldDB" id="A0AAV8WBK9"/>
<name>A0AAV8WBK9_9CUCU</name>
<organism evidence="1 2">
    <name type="scientific">Exocentrus adspersus</name>
    <dbReference type="NCBI Taxonomy" id="1586481"/>
    <lineage>
        <taxon>Eukaryota</taxon>
        <taxon>Metazoa</taxon>
        <taxon>Ecdysozoa</taxon>
        <taxon>Arthropoda</taxon>
        <taxon>Hexapoda</taxon>
        <taxon>Insecta</taxon>
        <taxon>Pterygota</taxon>
        <taxon>Neoptera</taxon>
        <taxon>Endopterygota</taxon>
        <taxon>Coleoptera</taxon>
        <taxon>Polyphaga</taxon>
        <taxon>Cucujiformia</taxon>
        <taxon>Chrysomeloidea</taxon>
        <taxon>Cerambycidae</taxon>
        <taxon>Lamiinae</taxon>
        <taxon>Acanthocinini</taxon>
        <taxon>Exocentrus</taxon>
    </lineage>
</organism>
<proteinExistence type="predicted"/>
<evidence type="ECO:0008006" key="3">
    <source>
        <dbReference type="Google" id="ProtNLM"/>
    </source>
</evidence>
<sequence length="111" mass="12203">TLYLLVNLQGLYVPNLLNIKISLLFCCCRSLAGLWVCKPCENHSDCDADPADYCIWGEVRDACNRRVCAKGPGERCGGSLNILGQCGEGMMCKSDEICHGCSIQTMQCYND</sequence>
<dbReference type="Gene3D" id="4.10.40.20">
    <property type="match status" value="1"/>
</dbReference>
<gene>
    <name evidence="1" type="ORF">NQ315_006817</name>
</gene>
<evidence type="ECO:0000313" key="2">
    <source>
        <dbReference type="Proteomes" id="UP001159042"/>
    </source>
</evidence>
<reference evidence="1 2" key="1">
    <citation type="journal article" date="2023" name="Insect Mol. Biol.">
        <title>Genome sequencing provides insights into the evolution of gene families encoding plant cell wall-degrading enzymes in longhorned beetles.</title>
        <authorList>
            <person name="Shin N.R."/>
            <person name="Okamura Y."/>
            <person name="Kirsch R."/>
            <person name="Pauchet Y."/>
        </authorList>
    </citation>
    <scope>NUCLEOTIDE SEQUENCE [LARGE SCALE GENOMIC DNA]</scope>
    <source>
        <strain evidence="1">EAD_L_NR</strain>
    </source>
</reference>
<comment type="caution">
    <text evidence="1">The sequence shown here is derived from an EMBL/GenBank/DDBJ whole genome shotgun (WGS) entry which is preliminary data.</text>
</comment>
<protein>
    <recommendedName>
        <fullName evidence="3">Neuroparsin-A</fullName>
    </recommendedName>
</protein>
<dbReference type="Proteomes" id="UP001159042">
    <property type="component" value="Unassembled WGS sequence"/>
</dbReference>
<keyword evidence="2" id="KW-1185">Reference proteome</keyword>
<dbReference type="Pfam" id="PF07327">
    <property type="entry name" value="Neuroparsin"/>
    <property type="match status" value="1"/>
</dbReference>
<evidence type="ECO:0000313" key="1">
    <source>
        <dbReference type="EMBL" id="KAJ8924040.1"/>
    </source>
</evidence>
<accession>A0AAV8WBK9</accession>
<dbReference type="EMBL" id="JANEYG010000003">
    <property type="protein sequence ID" value="KAJ8924040.1"/>
    <property type="molecule type" value="Genomic_DNA"/>
</dbReference>